<dbReference type="Proteomes" id="UP000192277">
    <property type="component" value="Unassembled WGS sequence"/>
</dbReference>
<dbReference type="PANTHER" id="PTHR45947">
    <property type="entry name" value="SULFOQUINOVOSYL TRANSFERASE SQD2"/>
    <property type="match status" value="1"/>
</dbReference>
<dbReference type="SUPFAM" id="SSF53756">
    <property type="entry name" value="UDP-Glycosyltransferase/glycogen phosphorylase"/>
    <property type="match status" value="1"/>
</dbReference>
<dbReference type="Pfam" id="PF00534">
    <property type="entry name" value="Glycos_transf_1"/>
    <property type="match status" value="1"/>
</dbReference>
<dbReference type="InterPro" id="IPR050194">
    <property type="entry name" value="Glycosyltransferase_grp1"/>
</dbReference>
<dbReference type="InterPro" id="IPR001296">
    <property type="entry name" value="Glyco_trans_1"/>
</dbReference>
<evidence type="ECO:0000313" key="2">
    <source>
        <dbReference type="EMBL" id="OQP55319.1"/>
    </source>
</evidence>
<keyword evidence="3" id="KW-1185">Reference proteome</keyword>
<comment type="caution">
    <text evidence="2">The sequence shown here is derived from an EMBL/GenBank/DDBJ whole genome shotgun (WGS) entry which is preliminary data.</text>
</comment>
<dbReference type="EMBL" id="LWBO01000001">
    <property type="protein sequence ID" value="OQP55319.1"/>
    <property type="molecule type" value="Genomic_DNA"/>
</dbReference>
<dbReference type="Gene3D" id="3.40.50.2000">
    <property type="entry name" value="Glycogen Phosphorylase B"/>
    <property type="match status" value="1"/>
</dbReference>
<evidence type="ECO:0000259" key="1">
    <source>
        <dbReference type="Pfam" id="PF00534"/>
    </source>
</evidence>
<feature type="domain" description="Glycosyl transferase family 1" evidence="1">
    <location>
        <begin position="206"/>
        <end position="346"/>
    </location>
</feature>
<sequence>MKHKVDATGTRVMIFVDWFIPGYKAGGQIQSCANLSLALSKDLDIYVVTTDRDYGEQTAYEGIKADQWGRNKDGINIYYISPAALSYKTITTLLQEVQPHTVYLNSMFSFTFTILPLRALIFRKTNAAFILAPRGMLQRGALQFKSSKKKLFLNLFKWLGISKKITFHATDETELADIQNAFGKEVKVKLVGDYHAAKVAAFHLLNKNKGVLQCLFVSRIVEKKNLLYAIEQLASVKAQVYFTIIGPVESGAYWEQCNKAIARLPENIKVEYKGAIPNHDLGNYYSNHHLFVLPTYGENFGHVIFDAFVNGRPVLISDQTPWRNLQAKKMGWDLSLSEPDSFSKAIETAAQWDQAGFDEYAKNAYSFADNFIATSALKQKYISLFTAN</sequence>
<dbReference type="PANTHER" id="PTHR45947:SF3">
    <property type="entry name" value="SULFOQUINOVOSYL TRANSFERASE SQD2"/>
    <property type="match status" value="1"/>
</dbReference>
<accession>A0ABX3P564</accession>
<proteinExistence type="predicted"/>
<name>A0ABX3P564_9BACT</name>
<protein>
    <recommendedName>
        <fullName evidence="1">Glycosyl transferase family 1 domain-containing protein</fullName>
    </recommendedName>
</protein>
<reference evidence="2 3" key="1">
    <citation type="submission" date="2016-04" db="EMBL/GenBank/DDBJ databases">
        <authorList>
            <person name="Chen L."/>
            <person name="Zhuang W."/>
            <person name="Wang G."/>
        </authorList>
    </citation>
    <scope>NUCLEOTIDE SEQUENCE [LARGE SCALE GENOMIC DNA]</scope>
    <source>
        <strain evidence="3">GR20</strain>
    </source>
</reference>
<organism evidence="2 3">
    <name type="scientific">Niastella koreensis</name>
    <dbReference type="NCBI Taxonomy" id="354356"/>
    <lineage>
        <taxon>Bacteria</taxon>
        <taxon>Pseudomonadati</taxon>
        <taxon>Bacteroidota</taxon>
        <taxon>Chitinophagia</taxon>
        <taxon>Chitinophagales</taxon>
        <taxon>Chitinophagaceae</taxon>
        <taxon>Niastella</taxon>
    </lineage>
</organism>
<dbReference type="RefSeq" id="WP_014222914.1">
    <property type="nucleotide sequence ID" value="NZ_LWBO01000001.1"/>
</dbReference>
<evidence type="ECO:0000313" key="3">
    <source>
        <dbReference type="Proteomes" id="UP000192277"/>
    </source>
</evidence>
<gene>
    <name evidence="2" type="ORF">A4D02_03145</name>
</gene>